<keyword evidence="5" id="KW-0574">Periplasm</keyword>
<dbReference type="PROSITE" id="PS51007">
    <property type="entry name" value="CYTC"/>
    <property type="match status" value="1"/>
</dbReference>
<proteinExistence type="predicted"/>
<keyword evidence="12" id="KW-1185">Reference proteome</keyword>
<dbReference type="PANTHER" id="PTHR30600">
    <property type="entry name" value="CYTOCHROME C PEROXIDASE-RELATED"/>
    <property type="match status" value="1"/>
</dbReference>
<evidence type="ECO:0000259" key="10">
    <source>
        <dbReference type="PROSITE" id="PS51007"/>
    </source>
</evidence>
<dbReference type="PANTHER" id="PTHR30600:SF10">
    <property type="entry name" value="BLL6722 PROTEIN"/>
    <property type="match status" value="1"/>
</dbReference>
<name>A0A937D4S3_9BURK</name>
<gene>
    <name evidence="11" type="ORF">JI739_09655</name>
</gene>
<evidence type="ECO:0000313" key="11">
    <source>
        <dbReference type="EMBL" id="MBL0420607.1"/>
    </source>
</evidence>
<dbReference type="SUPFAM" id="SSF46626">
    <property type="entry name" value="Cytochrome c"/>
    <property type="match status" value="2"/>
</dbReference>
<evidence type="ECO:0000256" key="4">
    <source>
        <dbReference type="ARBA" id="ARBA00022729"/>
    </source>
</evidence>
<keyword evidence="4" id="KW-0732">Signal</keyword>
<keyword evidence="2 8" id="KW-0349">Heme</keyword>
<dbReference type="AlphaFoldDB" id="A0A937D4S3"/>
<feature type="binding site" description="axial binding residue" evidence="9">
    <location>
        <position position="48"/>
    </location>
    <ligand>
        <name>heme c</name>
        <dbReference type="ChEBI" id="CHEBI:61717"/>
        <label>1</label>
    </ligand>
    <ligandPart>
        <name>Fe</name>
        <dbReference type="ChEBI" id="CHEBI:18248"/>
    </ligandPart>
</feature>
<evidence type="ECO:0000256" key="6">
    <source>
        <dbReference type="ARBA" id="ARBA00023002"/>
    </source>
</evidence>
<dbReference type="InterPro" id="IPR036909">
    <property type="entry name" value="Cyt_c-like_dom_sf"/>
</dbReference>
<feature type="binding site" description="covalent" evidence="8">
    <location>
        <position position="228"/>
    </location>
    <ligand>
        <name>heme c</name>
        <dbReference type="ChEBI" id="CHEBI:61717"/>
        <label>2</label>
    </ligand>
</feature>
<feature type="binding site" description="covalent" evidence="8">
    <location>
        <position position="225"/>
    </location>
    <ligand>
        <name>heme c</name>
        <dbReference type="ChEBI" id="CHEBI:61717"/>
        <label>2</label>
    </ligand>
</feature>
<feature type="binding site" description="covalent" evidence="8">
    <location>
        <position position="44"/>
    </location>
    <ligand>
        <name>heme c</name>
        <dbReference type="ChEBI" id="CHEBI:61717"/>
        <label>1</label>
    </ligand>
</feature>
<comment type="subcellular location">
    <subcellularLocation>
        <location evidence="1">Periplasm</location>
    </subcellularLocation>
</comment>
<evidence type="ECO:0000256" key="9">
    <source>
        <dbReference type="PIRSR" id="PIRSR000294-2"/>
    </source>
</evidence>
<comment type="caution">
    <text evidence="11">The sequence shown here is derived from an EMBL/GenBank/DDBJ whole genome shotgun (WGS) entry which is preliminary data.</text>
</comment>
<keyword evidence="6" id="KW-0560">Oxidoreductase</keyword>
<organism evidence="11 12">
    <name type="scientific">Ramlibacter aurantiacus</name>
    <dbReference type="NCBI Taxonomy" id="2801330"/>
    <lineage>
        <taxon>Bacteria</taxon>
        <taxon>Pseudomonadati</taxon>
        <taxon>Pseudomonadota</taxon>
        <taxon>Betaproteobacteria</taxon>
        <taxon>Burkholderiales</taxon>
        <taxon>Comamonadaceae</taxon>
        <taxon>Ramlibacter</taxon>
    </lineage>
</organism>
<reference evidence="11" key="1">
    <citation type="submission" date="2021-01" db="EMBL/GenBank/DDBJ databases">
        <title>Ramlibacter sp. strain AW1 16S ribosomal RNA gene Genome sequencing and assembly.</title>
        <authorList>
            <person name="Kang M."/>
        </authorList>
    </citation>
    <scope>NUCLEOTIDE SEQUENCE</scope>
    <source>
        <strain evidence="11">AW1</strain>
    </source>
</reference>
<keyword evidence="3 9" id="KW-0479">Metal-binding</keyword>
<dbReference type="GO" id="GO:0042597">
    <property type="term" value="C:periplasmic space"/>
    <property type="evidence" value="ECO:0007669"/>
    <property type="project" value="UniProtKB-SubCell"/>
</dbReference>
<evidence type="ECO:0000256" key="3">
    <source>
        <dbReference type="ARBA" id="ARBA00022723"/>
    </source>
</evidence>
<dbReference type="Gene3D" id="1.10.760.10">
    <property type="entry name" value="Cytochrome c-like domain"/>
    <property type="match status" value="2"/>
</dbReference>
<comment type="cofactor">
    <cofactor evidence="8">
        <name>heme</name>
        <dbReference type="ChEBI" id="CHEBI:30413"/>
    </cofactor>
    <text evidence="8">Binds 2 heme groups.</text>
</comment>
<keyword evidence="11" id="KW-0575">Peroxidase</keyword>
<evidence type="ECO:0000256" key="2">
    <source>
        <dbReference type="ARBA" id="ARBA00022617"/>
    </source>
</evidence>
<evidence type="ECO:0000256" key="5">
    <source>
        <dbReference type="ARBA" id="ARBA00022764"/>
    </source>
</evidence>
<dbReference type="Pfam" id="PF03150">
    <property type="entry name" value="CCP_MauG"/>
    <property type="match status" value="1"/>
</dbReference>
<protein>
    <submittedName>
        <fullName evidence="11">Cytochrome-c peroxidase</fullName>
    </submittedName>
</protein>
<feature type="binding site" description="axial binding residue" evidence="9">
    <location>
        <position position="229"/>
    </location>
    <ligand>
        <name>heme c</name>
        <dbReference type="ChEBI" id="CHEBI:61717"/>
        <label>2</label>
    </ligand>
    <ligandPart>
        <name>Fe</name>
        <dbReference type="ChEBI" id="CHEBI:18248"/>
    </ligandPart>
</feature>
<dbReference type="GO" id="GO:0020037">
    <property type="term" value="F:heme binding"/>
    <property type="evidence" value="ECO:0007669"/>
    <property type="project" value="InterPro"/>
</dbReference>
<evidence type="ECO:0000256" key="7">
    <source>
        <dbReference type="ARBA" id="ARBA00023004"/>
    </source>
</evidence>
<evidence type="ECO:0000256" key="8">
    <source>
        <dbReference type="PIRSR" id="PIRSR000294-1"/>
    </source>
</evidence>
<dbReference type="InterPro" id="IPR026259">
    <property type="entry name" value="MauG/Cytc_peroxidase"/>
</dbReference>
<dbReference type="InterPro" id="IPR051395">
    <property type="entry name" value="Cytochrome_c_Peroxidase/MauG"/>
</dbReference>
<sequence>MQLQSAGPPRPDPSNAYEQRAEAAALGRSLFNDTRLSRNGRVSCASCHAADRQFQDGLAVAEGLGTGKRRTMPVMGAAQAPFLFWDGRKDSLWSQALGPLEDPAEHGDNRVRLVQVLKAHYANEYAGAFGPMPVLESLPPHASPLGDAAERAAWEALPEPTREAVNRVFAHMGKALAAYQRQVRWGEARFDRYVRATLDGDGRGQQELSPQEVRGLRLFLGKAQCVTCHNGPLLTDQSFHNTGVPPLRPDTPDRGRADGVHRLLRDEFNCLGRYSDAAPAACGELRFVPVDDPAQLGAFRTPGLRNVAERAPYMHAGQFASLQEVVSHYVKAPGAAVGHSELARPGERHPHRQAIRLSAVEIQEVAAFLRTLTGPVDQPR</sequence>
<keyword evidence="7 9" id="KW-0408">Iron</keyword>
<dbReference type="EMBL" id="JAEQNA010000002">
    <property type="protein sequence ID" value="MBL0420607.1"/>
    <property type="molecule type" value="Genomic_DNA"/>
</dbReference>
<feature type="binding site" description="covalent" evidence="8">
    <location>
        <position position="47"/>
    </location>
    <ligand>
        <name>heme c</name>
        <dbReference type="ChEBI" id="CHEBI:61717"/>
        <label>1</label>
    </ligand>
</feature>
<dbReference type="GO" id="GO:0009055">
    <property type="term" value="F:electron transfer activity"/>
    <property type="evidence" value="ECO:0007669"/>
    <property type="project" value="InterPro"/>
</dbReference>
<evidence type="ECO:0000256" key="1">
    <source>
        <dbReference type="ARBA" id="ARBA00004418"/>
    </source>
</evidence>
<comment type="PTM">
    <text evidence="8">Binds 2 heme groups per subunit.</text>
</comment>
<dbReference type="PIRSF" id="PIRSF000294">
    <property type="entry name" value="Cytochrome-c_peroxidase"/>
    <property type="match status" value="1"/>
</dbReference>
<dbReference type="Proteomes" id="UP000613011">
    <property type="component" value="Unassembled WGS sequence"/>
</dbReference>
<accession>A0A937D4S3</accession>
<evidence type="ECO:0000313" key="12">
    <source>
        <dbReference type="Proteomes" id="UP000613011"/>
    </source>
</evidence>
<dbReference type="GO" id="GO:0004130">
    <property type="term" value="F:cytochrome-c peroxidase activity"/>
    <property type="evidence" value="ECO:0007669"/>
    <property type="project" value="TreeGrafter"/>
</dbReference>
<dbReference type="InterPro" id="IPR009056">
    <property type="entry name" value="Cyt_c-like_dom"/>
</dbReference>
<feature type="domain" description="Cytochrome c" evidence="10">
    <location>
        <begin position="210"/>
        <end position="373"/>
    </location>
</feature>
<dbReference type="InterPro" id="IPR004852">
    <property type="entry name" value="Di-haem_cyt_c_peroxidsae"/>
</dbReference>
<dbReference type="GO" id="GO:0046872">
    <property type="term" value="F:metal ion binding"/>
    <property type="evidence" value="ECO:0007669"/>
    <property type="project" value="UniProtKB-KW"/>
</dbReference>